<dbReference type="InterPro" id="IPR036291">
    <property type="entry name" value="NAD(P)-bd_dom_sf"/>
</dbReference>
<dbReference type="FunFam" id="3.40.50.720:FF:000047">
    <property type="entry name" value="NADP-dependent L-serine/L-allo-threonine dehydrogenase"/>
    <property type="match status" value="1"/>
</dbReference>
<evidence type="ECO:0000256" key="3">
    <source>
        <dbReference type="RuleBase" id="RU000363"/>
    </source>
</evidence>
<keyword evidence="2" id="KW-0560">Oxidoreductase</keyword>
<organism evidence="4">
    <name type="scientific">uncultured marine bacterium MedDCM-OCT-S12-C289</name>
    <dbReference type="NCBI Taxonomy" id="743082"/>
    <lineage>
        <taxon>Bacteria</taxon>
        <taxon>environmental samples</taxon>
    </lineage>
</organism>
<sequence length="244" mass="26180">MSNLKDLKVVITGASSGFGMEAAKLLVKEGCKVTLGARREDRLKELCSELGDSAAYSVTDVKKKEDLDALVKTSIDTFGGVDAIVNNAGIMPLSLIKSGRVEEWDDMIDVNIKGVLYGTNTVFNHFMDQGHGKIVNISSVAGKRVNPGTAVYSATKYAVDAISQGTRMESAGVIQVTCIFPGAFVTELAKSVKDEAVIEMFMKRGLGKIAQPAEKVALSIKYALEQDQGVSINDIIIRPTAQEM</sequence>
<dbReference type="PRINTS" id="PR00080">
    <property type="entry name" value="SDRFAMILY"/>
</dbReference>
<evidence type="ECO:0000256" key="1">
    <source>
        <dbReference type="ARBA" id="ARBA00006484"/>
    </source>
</evidence>
<evidence type="ECO:0000256" key="2">
    <source>
        <dbReference type="ARBA" id="ARBA00023002"/>
    </source>
</evidence>
<proteinExistence type="inferred from homology"/>
<dbReference type="Gene3D" id="3.40.50.720">
    <property type="entry name" value="NAD(P)-binding Rossmann-like Domain"/>
    <property type="match status" value="1"/>
</dbReference>
<dbReference type="Pfam" id="PF00106">
    <property type="entry name" value="adh_short"/>
    <property type="match status" value="1"/>
</dbReference>
<dbReference type="PROSITE" id="PS00061">
    <property type="entry name" value="ADH_SHORT"/>
    <property type="match status" value="1"/>
</dbReference>
<accession>D6PE87</accession>
<dbReference type="GO" id="GO:0016616">
    <property type="term" value="F:oxidoreductase activity, acting on the CH-OH group of donors, NAD or NADP as acceptor"/>
    <property type="evidence" value="ECO:0007669"/>
    <property type="project" value="UniProtKB-ARBA"/>
</dbReference>
<comment type="similarity">
    <text evidence="1 3">Belongs to the short-chain dehydrogenases/reductases (SDR) family.</text>
</comment>
<name>D6PE87_9BACT</name>
<dbReference type="AlphaFoldDB" id="D6PE87"/>
<protein>
    <submittedName>
        <fullName evidence="4">Putative short chain dehydrogenase/reductase</fullName>
    </submittedName>
</protein>
<evidence type="ECO:0000313" key="4">
    <source>
        <dbReference type="EMBL" id="ADD94038.1"/>
    </source>
</evidence>
<dbReference type="PANTHER" id="PTHR43115:SF4">
    <property type="entry name" value="DEHYDROGENASE_REDUCTASE SDR FAMILY MEMBER 11"/>
    <property type="match status" value="1"/>
</dbReference>
<dbReference type="SUPFAM" id="SSF51735">
    <property type="entry name" value="NAD(P)-binding Rossmann-fold domains"/>
    <property type="match status" value="1"/>
</dbReference>
<reference evidence="4" key="1">
    <citation type="journal article" date="2010" name="ISME J.">
        <title>Metagenome of the Mediterranean deep chlorophyll maximum studied by direct and fosmid library 454 pyrosequencing.</title>
        <authorList>
            <person name="Ghai R."/>
            <person name="Martin-Cuadrado A.B."/>
            <person name="Molto A.G."/>
            <person name="Heredia I.G."/>
            <person name="Cabrera R."/>
            <person name="Martin J."/>
            <person name="Verdu M."/>
            <person name="Deschamps P."/>
            <person name="Moreira D."/>
            <person name="Lopez-Garcia P."/>
            <person name="Mira A."/>
            <person name="Rodriguez-Valera F."/>
        </authorList>
    </citation>
    <scope>NUCLEOTIDE SEQUENCE</scope>
</reference>
<dbReference type="InterPro" id="IPR002347">
    <property type="entry name" value="SDR_fam"/>
</dbReference>
<dbReference type="EMBL" id="GU943011">
    <property type="protein sequence ID" value="ADD94038.1"/>
    <property type="molecule type" value="Genomic_DNA"/>
</dbReference>
<dbReference type="PANTHER" id="PTHR43115">
    <property type="entry name" value="DEHYDROGENASE/REDUCTASE SDR FAMILY MEMBER 11"/>
    <property type="match status" value="1"/>
</dbReference>
<dbReference type="PRINTS" id="PR00081">
    <property type="entry name" value="GDHRDH"/>
</dbReference>
<dbReference type="InterPro" id="IPR020904">
    <property type="entry name" value="Sc_DH/Rdtase_CS"/>
</dbReference>